<keyword evidence="4" id="KW-0274">FAD</keyword>
<comment type="similarity">
    <text evidence="2">Belongs to the NADH dehydrogenase family.</text>
</comment>
<evidence type="ECO:0000256" key="1">
    <source>
        <dbReference type="ARBA" id="ARBA00004137"/>
    </source>
</evidence>
<keyword evidence="8" id="KW-0520">NAD</keyword>
<evidence type="ECO:0000256" key="7">
    <source>
        <dbReference type="ARBA" id="ARBA00023002"/>
    </source>
</evidence>
<evidence type="ECO:0000256" key="9">
    <source>
        <dbReference type="SAM" id="Phobius"/>
    </source>
</evidence>
<dbReference type="PANTHER" id="PTHR43706">
    <property type="entry name" value="NADH DEHYDROGENASE"/>
    <property type="match status" value="1"/>
</dbReference>
<dbReference type="Pfam" id="PF13499">
    <property type="entry name" value="EF-hand_7"/>
    <property type="match status" value="1"/>
</dbReference>
<evidence type="ECO:0000256" key="8">
    <source>
        <dbReference type="ARBA" id="ARBA00023027"/>
    </source>
</evidence>
<organism evidence="11">
    <name type="scientific">Phaffia rhodozyma</name>
    <name type="common">Yeast</name>
    <name type="synonym">Xanthophyllomyces dendrorhous</name>
    <dbReference type="NCBI Taxonomy" id="264483"/>
    <lineage>
        <taxon>Eukaryota</taxon>
        <taxon>Fungi</taxon>
        <taxon>Dikarya</taxon>
        <taxon>Basidiomycota</taxon>
        <taxon>Agaricomycotina</taxon>
        <taxon>Tremellomycetes</taxon>
        <taxon>Cystofilobasidiales</taxon>
        <taxon>Mrakiaceae</taxon>
        <taxon>Phaffia</taxon>
    </lineage>
</organism>
<dbReference type="SMART" id="SM00054">
    <property type="entry name" value="EFh"/>
    <property type="match status" value="2"/>
</dbReference>
<evidence type="ECO:0000256" key="6">
    <source>
        <dbReference type="ARBA" id="ARBA00022946"/>
    </source>
</evidence>
<dbReference type="InterPro" id="IPR018247">
    <property type="entry name" value="EF_Hand_1_Ca_BS"/>
</dbReference>
<dbReference type="GO" id="GO:0005509">
    <property type="term" value="F:calcium ion binding"/>
    <property type="evidence" value="ECO:0007669"/>
    <property type="project" value="InterPro"/>
</dbReference>
<dbReference type="PROSITE" id="PS00018">
    <property type="entry name" value="EF_HAND_1"/>
    <property type="match status" value="2"/>
</dbReference>
<dbReference type="Gene3D" id="3.50.50.100">
    <property type="match status" value="2"/>
</dbReference>
<comment type="subcellular location">
    <subcellularLocation>
        <location evidence="1">Mitochondrion inner membrane</location>
        <topology evidence="1">Peripheral membrane protein</topology>
        <orientation evidence="1">Intermembrane side</orientation>
    </subcellularLocation>
</comment>
<feature type="transmembrane region" description="Helical" evidence="9">
    <location>
        <begin position="62"/>
        <end position="82"/>
    </location>
</feature>
<feature type="domain" description="EF-hand" evidence="10">
    <location>
        <begin position="506"/>
        <end position="541"/>
    </location>
</feature>
<evidence type="ECO:0000256" key="5">
    <source>
        <dbReference type="ARBA" id="ARBA00022837"/>
    </source>
</evidence>
<dbReference type="GO" id="GO:0003954">
    <property type="term" value="F:NADH dehydrogenase activity"/>
    <property type="evidence" value="ECO:0007669"/>
    <property type="project" value="InterPro"/>
</dbReference>
<dbReference type="AlphaFoldDB" id="A0A0F7SHM6"/>
<evidence type="ECO:0000256" key="3">
    <source>
        <dbReference type="ARBA" id="ARBA00022630"/>
    </source>
</evidence>
<evidence type="ECO:0000256" key="4">
    <source>
        <dbReference type="ARBA" id="ARBA00022827"/>
    </source>
</evidence>
<keyword evidence="3" id="KW-0285">Flavoprotein</keyword>
<accession>A0A0F7SHM6</accession>
<dbReference type="SUPFAM" id="SSF51905">
    <property type="entry name" value="FAD/NAD(P)-binding domain"/>
    <property type="match status" value="2"/>
</dbReference>
<keyword evidence="5" id="KW-0106">Calcium</keyword>
<dbReference type="InterPro" id="IPR045024">
    <property type="entry name" value="NDH-2"/>
</dbReference>
<dbReference type="InterPro" id="IPR036188">
    <property type="entry name" value="FAD/NAD-bd_sf"/>
</dbReference>
<dbReference type="SUPFAM" id="SSF47473">
    <property type="entry name" value="EF-hand"/>
    <property type="match status" value="1"/>
</dbReference>
<dbReference type="InterPro" id="IPR023753">
    <property type="entry name" value="FAD/NAD-binding_dom"/>
</dbReference>
<evidence type="ECO:0000259" key="10">
    <source>
        <dbReference type="PROSITE" id="PS50222"/>
    </source>
</evidence>
<sequence length="659" mass="72948">MLASRLPSRLGAAQLRAIHAHSSRMTTHSFGAAFRTVHSSPPSIEPASNKNNAFTRSIIVRILARLVFSSVLGICVVTGVILGHDALTYGTTHVEKVPVHPLALKPETGGPRNLPILARDISDMEKDRSRHNVDSMGVETEKPRLVIVGGGWGSVGLLKTIRPGDYNVTVIAPDNYSLFTPLLPSATVGTVETRSLVEPLRRTLARVRGHFIQAKAVDLEMAEQLIEIETSAGQRVYVPYDKLVIACGSSSNTHGVNGLEHCFQLKTIPDAQSIRRRILDNLEKASLPTTSEKERKKLLSFVICGGGPTGVEFASELIDMMNEDALTYFPKLLRNELSVSIVQSRDHILNTYSEKISQYAEARFARNEIDVITNARVQRVFDDSVVISVKDPKNPDSKPVEKTLPSGFTLWSTGIAMNPFTKTLVQKLPNQFHSKAVEVDNHLRVTGAPKGTVYAIGDAATIETKLVNHLLELFDECDVNKDGKINYQEWEKMADIIRKKHPLAEKQFIKIKEIFDQYDTDKDGNLGLNEVAEMFIRISNKITTLPPTAQVANQQGVYLGQKFLKLAKEVKKDPGSSILANDDLYHPHFQYKHLGSLASLGSAGAAFDLDGVGSFAGGLVAMYAWRSIYWSEQTSMRTRAMLMIDWCKRGLFGRDISRF</sequence>
<dbReference type="EMBL" id="LN483345">
    <property type="protein sequence ID" value="CDZ98411.1"/>
    <property type="molecule type" value="Genomic_DNA"/>
</dbReference>
<evidence type="ECO:0000313" key="11">
    <source>
        <dbReference type="EMBL" id="CDZ98411.1"/>
    </source>
</evidence>
<keyword evidence="7" id="KW-0560">Oxidoreductase</keyword>
<dbReference type="Pfam" id="PF07992">
    <property type="entry name" value="Pyr_redox_2"/>
    <property type="match status" value="1"/>
</dbReference>
<protein>
    <submittedName>
        <fullName evidence="11">64 kDa mitochondrial nadh dehydrogenase</fullName>
    </submittedName>
</protein>
<dbReference type="CDD" id="cd00051">
    <property type="entry name" value="EFh"/>
    <property type="match status" value="1"/>
</dbReference>
<dbReference type="InterPro" id="IPR002048">
    <property type="entry name" value="EF_hand_dom"/>
</dbReference>
<dbReference type="Pfam" id="PF22366">
    <property type="entry name" value="NDH2_C"/>
    <property type="match status" value="1"/>
</dbReference>
<dbReference type="PROSITE" id="PS50222">
    <property type="entry name" value="EF_HAND_2"/>
    <property type="match status" value="2"/>
</dbReference>
<reference evidence="11" key="1">
    <citation type="submission" date="2014-08" db="EMBL/GenBank/DDBJ databases">
        <authorList>
            <person name="Sharma Rahul"/>
            <person name="Thines Marco"/>
        </authorList>
    </citation>
    <scope>NUCLEOTIDE SEQUENCE</scope>
</reference>
<dbReference type="GO" id="GO:0005743">
    <property type="term" value="C:mitochondrial inner membrane"/>
    <property type="evidence" value="ECO:0007669"/>
    <property type="project" value="UniProtKB-SubCell"/>
</dbReference>
<proteinExistence type="inferred from homology"/>
<dbReference type="InterPro" id="IPR054585">
    <property type="entry name" value="NDH2-like_C"/>
</dbReference>
<keyword evidence="9" id="KW-0472">Membrane</keyword>
<feature type="domain" description="EF-hand" evidence="10">
    <location>
        <begin position="465"/>
        <end position="500"/>
    </location>
</feature>
<keyword evidence="9" id="KW-0812">Transmembrane</keyword>
<dbReference type="PANTHER" id="PTHR43706:SF50">
    <property type="entry name" value="NADH DEHYDROGENASE (UBIQUINONE)-RELATED"/>
    <property type="match status" value="1"/>
</dbReference>
<dbReference type="InterPro" id="IPR011992">
    <property type="entry name" value="EF-hand-dom_pair"/>
</dbReference>
<name>A0A0F7SHM6_PHARH</name>
<keyword evidence="9" id="KW-1133">Transmembrane helix</keyword>
<evidence type="ECO:0000256" key="2">
    <source>
        <dbReference type="ARBA" id="ARBA00005272"/>
    </source>
</evidence>
<keyword evidence="6" id="KW-0809">Transit peptide</keyword>